<gene>
    <name evidence="4" type="ORF">OXH55_11530</name>
</gene>
<sequence length="477" mass="52707">MSDFLKNDISKNIKNVLVVFLVCFIGLISYITYFQVFKADEISASPYNRRLQAKRNLILRGTIYDRNMNPLTKSKKVSSLNQERTYVYGDIFANVLGYVSPRYGITGLERKYDSVLIGADTIELSKFFQSITEKTDKVGYSLRTTLDSNIQKKAYELLGNNKGAVVALNPRTGEVLAMVSKPSYNPNKLEADWKSISKNKDNPLYNRAIYGLYPPGSTFKIVTAVSALENIKDIKQRTFKDEGKLVFNSNESLKNYNGEVLGNIDFSESFVESSNVVFGGLGIELGNDKLRETAEKFYFNKALPINDFATKQGRFPSLKRNEKGNIAQSAIGQGEVLVSPMQMALVTATIANDGVMMKPFLVKDVLNSEGKRVKKTKTESLGQITSKENAAIMKKFMKKVVEDGTGRNASIDGISVCGKTGTADNESGNKKPHSWFVGFAPYENPQISVVVIVENGGVGGRKAADITREVISAALKK</sequence>
<dbReference type="PANTHER" id="PTHR30627">
    <property type="entry name" value="PEPTIDOGLYCAN D,D-TRANSPEPTIDASE"/>
    <property type="match status" value="1"/>
</dbReference>
<dbReference type="Gene3D" id="3.40.710.10">
    <property type="entry name" value="DD-peptidase/beta-lactamase superfamily"/>
    <property type="match status" value="1"/>
</dbReference>
<dbReference type="InterPro" id="IPR036138">
    <property type="entry name" value="PBP_dimer_sf"/>
</dbReference>
<evidence type="ECO:0000259" key="2">
    <source>
        <dbReference type="Pfam" id="PF00905"/>
    </source>
</evidence>
<evidence type="ECO:0000313" key="5">
    <source>
        <dbReference type="Proteomes" id="UP001079657"/>
    </source>
</evidence>
<accession>A0ABT4CQS0</accession>
<keyword evidence="1" id="KW-0812">Transmembrane</keyword>
<organism evidence="4 5">
    <name type="scientific">Clostridium ganghwense</name>
    <dbReference type="NCBI Taxonomy" id="312089"/>
    <lineage>
        <taxon>Bacteria</taxon>
        <taxon>Bacillati</taxon>
        <taxon>Bacillota</taxon>
        <taxon>Clostridia</taxon>
        <taxon>Eubacteriales</taxon>
        <taxon>Clostridiaceae</taxon>
        <taxon>Clostridium</taxon>
    </lineage>
</organism>
<dbReference type="InterPro" id="IPR012338">
    <property type="entry name" value="Beta-lactam/transpept-like"/>
</dbReference>
<feature type="transmembrane region" description="Helical" evidence="1">
    <location>
        <begin position="12"/>
        <end position="33"/>
    </location>
</feature>
<evidence type="ECO:0000256" key="1">
    <source>
        <dbReference type="SAM" id="Phobius"/>
    </source>
</evidence>
<reference evidence="4" key="1">
    <citation type="submission" date="2022-12" db="EMBL/GenBank/DDBJ databases">
        <authorList>
            <person name="Wang J."/>
        </authorList>
    </citation>
    <scope>NUCLEOTIDE SEQUENCE</scope>
    <source>
        <strain evidence="4">HY-42-06</strain>
    </source>
</reference>
<dbReference type="RefSeq" id="WP_268050138.1">
    <property type="nucleotide sequence ID" value="NZ_JAPQES010000004.1"/>
</dbReference>
<dbReference type="EMBL" id="JAPQES010000004">
    <property type="protein sequence ID" value="MCY6371268.1"/>
    <property type="molecule type" value="Genomic_DNA"/>
</dbReference>
<keyword evidence="1" id="KW-0472">Membrane</keyword>
<dbReference type="InterPro" id="IPR001460">
    <property type="entry name" value="PCN-bd_Tpept"/>
</dbReference>
<dbReference type="Proteomes" id="UP001079657">
    <property type="component" value="Unassembled WGS sequence"/>
</dbReference>
<dbReference type="Pfam" id="PF21922">
    <property type="entry name" value="PBP_dimer_2"/>
    <property type="match status" value="1"/>
</dbReference>
<dbReference type="SUPFAM" id="SSF56519">
    <property type="entry name" value="Penicillin binding protein dimerisation domain"/>
    <property type="match status" value="1"/>
</dbReference>
<evidence type="ECO:0000259" key="3">
    <source>
        <dbReference type="Pfam" id="PF21922"/>
    </source>
</evidence>
<evidence type="ECO:0000313" key="4">
    <source>
        <dbReference type="EMBL" id="MCY6371268.1"/>
    </source>
</evidence>
<name>A0ABT4CQS0_9CLOT</name>
<protein>
    <submittedName>
        <fullName evidence="4">Penicillin-binding transpeptidase domain-containing protein</fullName>
    </submittedName>
</protein>
<feature type="domain" description="Penicillin binding protein A dimerisation" evidence="3">
    <location>
        <begin position="60"/>
        <end position="135"/>
    </location>
</feature>
<comment type="caution">
    <text evidence="4">The sequence shown here is derived from an EMBL/GenBank/DDBJ whole genome shotgun (WGS) entry which is preliminary data.</text>
</comment>
<dbReference type="SUPFAM" id="SSF56601">
    <property type="entry name" value="beta-lactamase/transpeptidase-like"/>
    <property type="match status" value="1"/>
</dbReference>
<proteinExistence type="predicted"/>
<keyword evidence="1" id="KW-1133">Transmembrane helix</keyword>
<dbReference type="Pfam" id="PF00905">
    <property type="entry name" value="Transpeptidase"/>
    <property type="match status" value="1"/>
</dbReference>
<keyword evidence="5" id="KW-1185">Reference proteome</keyword>
<dbReference type="PANTHER" id="PTHR30627:SF24">
    <property type="entry name" value="PENICILLIN-BINDING PROTEIN 4B"/>
    <property type="match status" value="1"/>
</dbReference>
<dbReference type="InterPro" id="IPR054120">
    <property type="entry name" value="PBPA_dimer"/>
</dbReference>
<feature type="domain" description="Penicillin-binding protein transpeptidase" evidence="2">
    <location>
        <begin position="163"/>
        <end position="471"/>
    </location>
</feature>
<dbReference type="InterPro" id="IPR050515">
    <property type="entry name" value="Beta-lactam/transpept"/>
</dbReference>
<dbReference type="Gene3D" id="3.90.1310.10">
    <property type="entry name" value="Penicillin-binding protein 2a (Domain 2)"/>
    <property type="match status" value="1"/>
</dbReference>